<comment type="caution">
    <text evidence="2">The sequence shown here is derived from an EMBL/GenBank/DDBJ whole genome shotgun (WGS) entry which is preliminary data.</text>
</comment>
<accession>A0A699XXJ4</accession>
<feature type="region of interest" description="Disordered" evidence="1">
    <location>
        <begin position="1"/>
        <end position="40"/>
    </location>
</feature>
<organism evidence="2">
    <name type="scientific">Tanacetum cinerariifolium</name>
    <name type="common">Dalmatian daisy</name>
    <name type="synonym">Chrysanthemum cinerariifolium</name>
    <dbReference type="NCBI Taxonomy" id="118510"/>
    <lineage>
        <taxon>Eukaryota</taxon>
        <taxon>Viridiplantae</taxon>
        <taxon>Streptophyta</taxon>
        <taxon>Embryophyta</taxon>
        <taxon>Tracheophyta</taxon>
        <taxon>Spermatophyta</taxon>
        <taxon>Magnoliopsida</taxon>
        <taxon>eudicotyledons</taxon>
        <taxon>Gunneridae</taxon>
        <taxon>Pentapetalae</taxon>
        <taxon>asterids</taxon>
        <taxon>campanulids</taxon>
        <taxon>Asterales</taxon>
        <taxon>Asteraceae</taxon>
        <taxon>Asteroideae</taxon>
        <taxon>Anthemideae</taxon>
        <taxon>Anthemidinae</taxon>
        <taxon>Tanacetum</taxon>
    </lineage>
</organism>
<feature type="compositionally biased region" description="Acidic residues" evidence="1">
    <location>
        <begin position="21"/>
        <end position="40"/>
    </location>
</feature>
<reference evidence="2" key="1">
    <citation type="journal article" date="2019" name="Sci. Rep.">
        <title>Draft genome of Tanacetum cinerariifolium, the natural source of mosquito coil.</title>
        <authorList>
            <person name="Yamashiro T."/>
            <person name="Shiraishi A."/>
            <person name="Satake H."/>
            <person name="Nakayama K."/>
        </authorList>
    </citation>
    <scope>NUCLEOTIDE SEQUENCE</scope>
</reference>
<name>A0A699XXJ4_TANCI</name>
<gene>
    <name evidence="2" type="ORF">Tci_934545</name>
</gene>
<evidence type="ECO:0000256" key="1">
    <source>
        <dbReference type="SAM" id="MobiDB-lite"/>
    </source>
</evidence>
<feature type="non-terminal residue" evidence="2">
    <location>
        <position position="40"/>
    </location>
</feature>
<sequence length="40" mass="4497">ENDGDDEKYERDSIDYPTSEGDNDADDDGDDLLEDDADNE</sequence>
<protein>
    <submittedName>
        <fullName evidence="2">Uncharacterized protein</fullName>
    </submittedName>
</protein>
<proteinExistence type="predicted"/>
<dbReference type="EMBL" id="BKCJ011933653">
    <property type="protein sequence ID" value="GFD62576.1"/>
    <property type="molecule type" value="Genomic_DNA"/>
</dbReference>
<evidence type="ECO:0000313" key="2">
    <source>
        <dbReference type="EMBL" id="GFD62576.1"/>
    </source>
</evidence>
<feature type="non-terminal residue" evidence="2">
    <location>
        <position position="1"/>
    </location>
</feature>
<dbReference type="AlphaFoldDB" id="A0A699XXJ4"/>